<evidence type="ECO:0008006" key="4">
    <source>
        <dbReference type="Google" id="ProtNLM"/>
    </source>
</evidence>
<evidence type="ECO:0000313" key="3">
    <source>
        <dbReference type="Proteomes" id="UP000306441"/>
    </source>
</evidence>
<reference evidence="2 3" key="1">
    <citation type="submission" date="2019-04" db="EMBL/GenBank/DDBJ databases">
        <title>Mesorhizobium composti sp. nov., isolated from compost.</title>
        <authorList>
            <person name="Lin S.-Y."/>
            <person name="Hameed A."/>
            <person name="Hsieh Y.-T."/>
            <person name="Young C.-C."/>
        </authorList>
    </citation>
    <scope>NUCLEOTIDE SEQUENCE [LARGE SCALE GENOMIC DNA]</scope>
    <source>
        <strain evidence="2 3">CC-YTH430</strain>
    </source>
</reference>
<dbReference type="Proteomes" id="UP000306441">
    <property type="component" value="Unassembled WGS sequence"/>
</dbReference>
<evidence type="ECO:0000313" key="2">
    <source>
        <dbReference type="EMBL" id="THF58017.1"/>
    </source>
</evidence>
<feature type="transmembrane region" description="Helical" evidence="1">
    <location>
        <begin position="12"/>
        <end position="39"/>
    </location>
</feature>
<keyword evidence="1" id="KW-1133">Transmembrane helix</keyword>
<sequence length="66" mass="6687">MAGGATPVRRNWRLIAISIAAAVMAVFVAANAHFIYVAFTSQPDCVPHAKAAGTASGALRAADSAC</sequence>
<evidence type="ECO:0000256" key="1">
    <source>
        <dbReference type="SAM" id="Phobius"/>
    </source>
</evidence>
<dbReference type="EMBL" id="SSNY01000004">
    <property type="protein sequence ID" value="THF58017.1"/>
    <property type="molecule type" value="Genomic_DNA"/>
</dbReference>
<keyword evidence="3" id="KW-1185">Reference proteome</keyword>
<protein>
    <recommendedName>
        <fullName evidence="4">Transmembrane protein</fullName>
    </recommendedName>
</protein>
<proteinExistence type="predicted"/>
<accession>A0ABY2QAT1</accession>
<comment type="caution">
    <text evidence="2">The sequence shown here is derived from an EMBL/GenBank/DDBJ whole genome shotgun (WGS) entry which is preliminary data.</text>
</comment>
<organism evidence="2 3">
    <name type="scientific">Ollibium composti</name>
    <dbReference type="NCBI Taxonomy" id="2675109"/>
    <lineage>
        <taxon>Bacteria</taxon>
        <taxon>Pseudomonadati</taxon>
        <taxon>Pseudomonadota</taxon>
        <taxon>Alphaproteobacteria</taxon>
        <taxon>Hyphomicrobiales</taxon>
        <taxon>Phyllobacteriaceae</taxon>
        <taxon>Ollibium</taxon>
    </lineage>
</organism>
<name>A0ABY2QAT1_9HYPH</name>
<keyword evidence="1" id="KW-0472">Membrane</keyword>
<gene>
    <name evidence="2" type="ORF">E6C48_08805</name>
</gene>
<keyword evidence="1" id="KW-0812">Transmembrane</keyword>